<evidence type="ECO:0000313" key="6">
    <source>
        <dbReference type="Proteomes" id="UP000800039"/>
    </source>
</evidence>
<evidence type="ECO:0000256" key="1">
    <source>
        <dbReference type="ARBA" id="ARBA00005725"/>
    </source>
</evidence>
<dbReference type="EMBL" id="ML976614">
    <property type="protein sequence ID" value="KAF1851632.1"/>
    <property type="molecule type" value="Genomic_DNA"/>
</dbReference>
<comment type="similarity">
    <text evidence="1">Belongs to the NmrA-type oxidoreductase family. Isoflavone reductase subfamily.</text>
</comment>
<evidence type="ECO:0000259" key="4">
    <source>
        <dbReference type="Pfam" id="PF05368"/>
    </source>
</evidence>
<dbReference type="GeneID" id="63853101"/>
<dbReference type="PANTHER" id="PTHR47706">
    <property type="entry name" value="NMRA-LIKE FAMILY PROTEIN"/>
    <property type="match status" value="1"/>
</dbReference>
<keyword evidence="5" id="KW-0808">Transferase</keyword>
<feature type="domain" description="NmrA-like" evidence="4">
    <location>
        <begin position="2"/>
        <end position="241"/>
    </location>
</feature>
<protein>
    <submittedName>
        <fullName evidence="5">Phosphoserine aminotransferase</fullName>
    </submittedName>
</protein>
<evidence type="ECO:0000313" key="5">
    <source>
        <dbReference type="EMBL" id="KAF1851632.1"/>
    </source>
</evidence>
<dbReference type="GO" id="GO:0008483">
    <property type="term" value="F:transaminase activity"/>
    <property type="evidence" value="ECO:0007669"/>
    <property type="project" value="UniProtKB-KW"/>
</dbReference>
<dbReference type="Gene3D" id="3.90.25.10">
    <property type="entry name" value="UDP-galactose 4-epimerase, domain 1"/>
    <property type="match status" value="1"/>
</dbReference>
<name>A0A9P4LER4_9PLEO</name>
<dbReference type="Pfam" id="PF05368">
    <property type="entry name" value="NmrA"/>
    <property type="match status" value="1"/>
</dbReference>
<dbReference type="SUPFAM" id="SSF51735">
    <property type="entry name" value="NAD(P)-binding Rossmann-fold domains"/>
    <property type="match status" value="1"/>
</dbReference>
<dbReference type="InterPro" id="IPR036291">
    <property type="entry name" value="NAD(P)-bd_dom_sf"/>
</dbReference>
<dbReference type="InterPro" id="IPR051609">
    <property type="entry name" value="NmrA/Isoflavone_reductase-like"/>
</dbReference>
<dbReference type="OrthoDB" id="10000533at2759"/>
<keyword evidence="6" id="KW-1185">Reference proteome</keyword>
<gene>
    <name evidence="5" type="ORF">K460DRAFT_391875</name>
</gene>
<dbReference type="Proteomes" id="UP000800039">
    <property type="component" value="Unassembled WGS sequence"/>
</dbReference>
<organism evidence="5 6">
    <name type="scientific">Cucurbitaria berberidis CBS 394.84</name>
    <dbReference type="NCBI Taxonomy" id="1168544"/>
    <lineage>
        <taxon>Eukaryota</taxon>
        <taxon>Fungi</taxon>
        <taxon>Dikarya</taxon>
        <taxon>Ascomycota</taxon>
        <taxon>Pezizomycotina</taxon>
        <taxon>Dothideomycetes</taxon>
        <taxon>Pleosporomycetidae</taxon>
        <taxon>Pleosporales</taxon>
        <taxon>Pleosporineae</taxon>
        <taxon>Cucurbitariaceae</taxon>
        <taxon>Cucurbitaria</taxon>
    </lineage>
</organism>
<dbReference type="PANTHER" id="PTHR47706:SF4">
    <property type="entry name" value="NMRA-LIKE DOMAIN-CONTAINING PROTEIN"/>
    <property type="match status" value="1"/>
</dbReference>
<evidence type="ECO:0000256" key="3">
    <source>
        <dbReference type="ARBA" id="ARBA00023002"/>
    </source>
</evidence>
<proteinExistence type="inferred from homology"/>
<keyword evidence="2" id="KW-0521">NADP</keyword>
<dbReference type="Gene3D" id="3.40.50.720">
    <property type="entry name" value="NAD(P)-binding Rossmann-like Domain"/>
    <property type="match status" value="1"/>
</dbReference>
<evidence type="ECO:0000256" key="2">
    <source>
        <dbReference type="ARBA" id="ARBA00022857"/>
    </source>
</evidence>
<dbReference type="RefSeq" id="XP_040794195.1">
    <property type="nucleotide sequence ID" value="XM_040935850.1"/>
</dbReference>
<comment type="caution">
    <text evidence="5">The sequence shown here is derived from an EMBL/GenBank/DDBJ whole genome shotgun (WGS) entry which is preliminary data.</text>
</comment>
<sequence length="324" mass="35221">MSTVAVAGGLGDLGRTIIDAVLASTPQHKIHILTRKTSGGKHKPPHGVNVVEVDYSSPSAMAQTLRDLKIDTVISTLNLDFEVISQSNINLIRGAAESGVVKRFIPSDFNVDYSLSEEIFPYPEKAFHQAARAELDKHAGLTYCSIQPGMFMDYYGMPHLENTYLKPLYIITDILAAKAAIPGDGKAKIAFTFTRDIGLYVGALLGLPAEKWPRDAICTGTPISSNELVELAEEVTGTKFDVCYDSLADLRAGKVTELPSNKPFYKLFPEGKPQVDALACNLGVAIANGVYDIKGTSLNKMFPDIKPKQMKELLIECWAGKKIG</sequence>
<keyword evidence="3" id="KW-0560">Oxidoreductase</keyword>
<accession>A0A9P4LER4</accession>
<dbReference type="InterPro" id="IPR008030">
    <property type="entry name" value="NmrA-like"/>
</dbReference>
<dbReference type="GO" id="GO:0016491">
    <property type="term" value="F:oxidoreductase activity"/>
    <property type="evidence" value="ECO:0007669"/>
    <property type="project" value="UniProtKB-KW"/>
</dbReference>
<dbReference type="AlphaFoldDB" id="A0A9P4LER4"/>
<keyword evidence="5" id="KW-0032">Aminotransferase</keyword>
<reference evidence="5" key="1">
    <citation type="submission" date="2020-01" db="EMBL/GenBank/DDBJ databases">
        <authorList>
            <consortium name="DOE Joint Genome Institute"/>
            <person name="Haridas S."/>
            <person name="Albert R."/>
            <person name="Binder M."/>
            <person name="Bloem J."/>
            <person name="Labutti K."/>
            <person name="Salamov A."/>
            <person name="Andreopoulos B."/>
            <person name="Baker S.E."/>
            <person name="Barry K."/>
            <person name="Bills G."/>
            <person name="Bluhm B.H."/>
            <person name="Cannon C."/>
            <person name="Castanera R."/>
            <person name="Culley D.E."/>
            <person name="Daum C."/>
            <person name="Ezra D."/>
            <person name="Gonzalez J.B."/>
            <person name="Henrissat B."/>
            <person name="Kuo A."/>
            <person name="Liang C."/>
            <person name="Lipzen A."/>
            <person name="Lutzoni F."/>
            <person name="Magnuson J."/>
            <person name="Mondo S."/>
            <person name="Nolan M."/>
            <person name="Ohm R."/>
            <person name="Pangilinan J."/>
            <person name="Park H.-J."/>
            <person name="Ramirez L."/>
            <person name="Alfaro M."/>
            <person name="Sun H."/>
            <person name="Tritt A."/>
            <person name="Yoshinaga Y."/>
            <person name="Zwiers L.-H."/>
            <person name="Turgeon B.G."/>
            <person name="Goodwin S.B."/>
            <person name="Spatafora J.W."/>
            <person name="Crous P.W."/>
            <person name="Grigoriev I.V."/>
        </authorList>
    </citation>
    <scope>NUCLEOTIDE SEQUENCE</scope>
    <source>
        <strain evidence="5">CBS 394.84</strain>
    </source>
</reference>